<feature type="transmembrane region" description="Helical" evidence="1">
    <location>
        <begin position="119"/>
        <end position="135"/>
    </location>
</feature>
<comment type="caution">
    <text evidence="2">The sequence shown here is derived from an EMBL/GenBank/DDBJ whole genome shotgun (WGS) entry which is preliminary data.</text>
</comment>
<sequence>MLASLIAGLATGETMAALRRTKRALISYALAGLLALAGFLYLLAALTIWAADRYGAVEATLVIGAVFLVAALLVVLFHGMTRRARAKIAARQRSRDFTKAAIAAGIAAAPVLLKGRAGLASLLVPAVAAIAYAIYRENSSRPSSDDTSED</sequence>
<keyword evidence="3" id="KW-1185">Reference proteome</keyword>
<reference evidence="2 3" key="1">
    <citation type="submission" date="2018-03" db="EMBL/GenBank/DDBJ databases">
        <title>The draft genome of Mesorhizobium sp. 6GN-30.</title>
        <authorList>
            <person name="Liu L."/>
            <person name="Li L."/>
            <person name="Wang T."/>
            <person name="Zhang X."/>
            <person name="Liang L."/>
        </authorList>
    </citation>
    <scope>NUCLEOTIDE SEQUENCE [LARGE SCALE GENOMIC DNA]</scope>
    <source>
        <strain evidence="2 3">6GN30</strain>
    </source>
</reference>
<feature type="transmembrane region" description="Helical" evidence="1">
    <location>
        <begin position="56"/>
        <end position="77"/>
    </location>
</feature>
<keyword evidence="1" id="KW-1133">Transmembrane helix</keyword>
<keyword evidence="1" id="KW-0472">Membrane</keyword>
<feature type="transmembrane region" description="Helical" evidence="1">
    <location>
        <begin position="25"/>
        <end position="50"/>
    </location>
</feature>
<evidence type="ECO:0008006" key="4">
    <source>
        <dbReference type="Google" id="ProtNLM"/>
    </source>
</evidence>
<accession>A0A2P7SLP4</accession>
<dbReference type="Proteomes" id="UP000241229">
    <property type="component" value="Unassembled WGS sequence"/>
</dbReference>
<dbReference type="AlphaFoldDB" id="A0A2P7SLP4"/>
<organism evidence="2 3">
    <name type="scientific">Kumtagia ephedrae</name>
    <dbReference type="NCBI Taxonomy" id="2116701"/>
    <lineage>
        <taxon>Bacteria</taxon>
        <taxon>Pseudomonadati</taxon>
        <taxon>Pseudomonadota</taxon>
        <taxon>Alphaproteobacteria</taxon>
        <taxon>Hyphomicrobiales</taxon>
        <taxon>Phyllobacteriaceae</taxon>
        <taxon>Kumtagia</taxon>
    </lineage>
</organism>
<name>A0A2P7SLP4_9HYPH</name>
<gene>
    <name evidence="2" type="ORF">C7I84_07265</name>
</gene>
<evidence type="ECO:0000313" key="2">
    <source>
        <dbReference type="EMBL" id="PSJ63420.1"/>
    </source>
</evidence>
<evidence type="ECO:0000256" key="1">
    <source>
        <dbReference type="SAM" id="Phobius"/>
    </source>
</evidence>
<dbReference type="RefSeq" id="WP_106771483.1">
    <property type="nucleotide sequence ID" value="NZ_PXYK01000005.1"/>
</dbReference>
<keyword evidence="1" id="KW-0812">Transmembrane</keyword>
<proteinExistence type="predicted"/>
<evidence type="ECO:0000313" key="3">
    <source>
        <dbReference type="Proteomes" id="UP000241229"/>
    </source>
</evidence>
<protein>
    <recommendedName>
        <fullName evidence="4">Phage holin family protein</fullName>
    </recommendedName>
</protein>
<dbReference type="EMBL" id="PXYK01000005">
    <property type="protein sequence ID" value="PSJ63420.1"/>
    <property type="molecule type" value="Genomic_DNA"/>
</dbReference>